<keyword evidence="1" id="KW-1133">Transmembrane helix</keyword>
<dbReference type="AlphaFoldDB" id="A0A059A7W2"/>
<dbReference type="Gramene" id="KCW49903">
    <property type="protein sequence ID" value="KCW49903"/>
    <property type="gene ID" value="EUGRSUZ_K03369"/>
</dbReference>
<organism evidence="2">
    <name type="scientific">Eucalyptus grandis</name>
    <name type="common">Flooded gum</name>
    <dbReference type="NCBI Taxonomy" id="71139"/>
    <lineage>
        <taxon>Eukaryota</taxon>
        <taxon>Viridiplantae</taxon>
        <taxon>Streptophyta</taxon>
        <taxon>Embryophyta</taxon>
        <taxon>Tracheophyta</taxon>
        <taxon>Spermatophyta</taxon>
        <taxon>Magnoliopsida</taxon>
        <taxon>eudicotyledons</taxon>
        <taxon>Gunneridae</taxon>
        <taxon>Pentapetalae</taxon>
        <taxon>rosids</taxon>
        <taxon>malvids</taxon>
        <taxon>Myrtales</taxon>
        <taxon>Myrtaceae</taxon>
        <taxon>Myrtoideae</taxon>
        <taxon>Eucalypteae</taxon>
        <taxon>Eucalyptus</taxon>
    </lineage>
</organism>
<dbReference type="EMBL" id="KK198763">
    <property type="protein sequence ID" value="KCW49903.1"/>
    <property type="molecule type" value="Genomic_DNA"/>
</dbReference>
<sequence>MVIREARSTLLSLIVYVGSRGSSNLLIILFFFFKKINLFSLKVNSLKRNIDIKAKILIQFSGFHYSYVMREYFRREFA</sequence>
<feature type="transmembrane region" description="Helical" evidence="1">
    <location>
        <begin position="13"/>
        <end position="33"/>
    </location>
</feature>
<name>A0A059A7W2_EUCGR</name>
<keyword evidence="1" id="KW-0472">Membrane</keyword>
<evidence type="ECO:0000313" key="2">
    <source>
        <dbReference type="EMBL" id="KCW49903.1"/>
    </source>
</evidence>
<dbReference type="InParanoid" id="A0A059A7W2"/>
<reference evidence="2" key="1">
    <citation type="submission" date="2013-07" db="EMBL/GenBank/DDBJ databases">
        <title>The genome of Eucalyptus grandis.</title>
        <authorList>
            <person name="Schmutz J."/>
            <person name="Hayes R."/>
            <person name="Myburg A."/>
            <person name="Tuskan G."/>
            <person name="Grattapaglia D."/>
            <person name="Rokhsar D.S."/>
        </authorList>
    </citation>
    <scope>NUCLEOTIDE SEQUENCE</scope>
    <source>
        <tissue evidence="2">Leaf extractions</tissue>
    </source>
</reference>
<protein>
    <submittedName>
        <fullName evidence="2">Uncharacterized protein</fullName>
    </submittedName>
</protein>
<keyword evidence="1" id="KW-0812">Transmembrane</keyword>
<evidence type="ECO:0000256" key="1">
    <source>
        <dbReference type="SAM" id="Phobius"/>
    </source>
</evidence>
<proteinExistence type="predicted"/>
<accession>A0A059A7W2</accession>
<gene>
    <name evidence="2" type="ORF">EUGRSUZ_K03369</name>
</gene>